<evidence type="ECO:0000313" key="1">
    <source>
        <dbReference type="EMBL" id="KAA0874630.1"/>
    </source>
</evidence>
<evidence type="ECO:0000313" key="2">
    <source>
        <dbReference type="Proteomes" id="UP000325302"/>
    </source>
</evidence>
<sequence>MTDPKKPLDPKKGFPEAYDRILDRLRGSLDDAGLTTWESLQARIREVVELEMAAEEMTRDELDLLSAYVERDLKSLGYYAHETGEGIAAWLHFDLNVLEQTLIKRLWDLADQTRVQHELLREQLSHSETEYVAGEVSLPGLFRCSQCGEEQRLLKTSHLQPCARCSAVLFERVSKPWTTED</sequence>
<proteinExistence type="predicted"/>
<dbReference type="InterPro" id="IPR009912">
    <property type="entry name" value="DUF1451"/>
</dbReference>
<reference evidence="1 2" key="1">
    <citation type="submission" date="2019-03" db="EMBL/GenBank/DDBJ databases">
        <title>Nitrincola sp. nov. isolated from an Indian soda lake.</title>
        <authorList>
            <person name="Joshi A."/>
            <person name="Thite S.V."/>
            <person name="Joseph N."/>
            <person name="Dhotre D."/>
            <person name="Moorthy M."/>
            <person name="Shouche Y.S."/>
        </authorList>
    </citation>
    <scope>NUCLEOTIDE SEQUENCE [LARGE SCALE GENOMIC DNA]</scope>
    <source>
        <strain evidence="1 2">MEB193</strain>
    </source>
</reference>
<gene>
    <name evidence="1" type="ORF">E1H14_07315</name>
</gene>
<comment type="caution">
    <text evidence="1">The sequence shown here is derived from an EMBL/GenBank/DDBJ whole genome shotgun (WGS) entry which is preliminary data.</text>
</comment>
<keyword evidence="2" id="KW-1185">Reference proteome</keyword>
<dbReference type="Pfam" id="PF07295">
    <property type="entry name" value="DUF1451"/>
    <property type="match status" value="1"/>
</dbReference>
<dbReference type="OrthoDB" id="3174978at2"/>
<accession>A0A5A9W1G4</accession>
<dbReference type="Proteomes" id="UP000325302">
    <property type="component" value="Unassembled WGS sequence"/>
</dbReference>
<organism evidence="1 2">
    <name type="scientific">Nitrincola tapanii</name>
    <dbReference type="NCBI Taxonomy" id="1708751"/>
    <lineage>
        <taxon>Bacteria</taxon>
        <taxon>Pseudomonadati</taxon>
        <taxon>Pseudomonadota</taxon>
        <taxon>Gammaproteobacteria</taxon>
        <taxon>Oceanospirillales</taxon>
        <taxon>Oceanospirillaceae</taxon>
        <taxon>Nitrincola</taxon>
    </lineage>
</organism>
<protein>
    <submittedName>
        <fullName evidence="1">Metalloendopeptidase</fullName>
    </submittedName>
</protein>
<dbReference type="EMBL" id="SMRS01000005">
    <property type="protein sequence ID" value="KAA0874630.1"/>
    <property type="molecule type" value="Genomic_DNA"/>
</dbReference>
<dbReference type="RefSeq" id="WP_149390811.1">
    <property type="nucleotide sequence ID" value="NZ_SMRS01000005.1"/>
</dbReference>
<name>A0A5A9W1G4_9GAMM</name>
<dbReference type="AlphaFoldDB" id="A0A5A9W1G4"/>